<evidence type="ECO:0000313" key="1">
    <source>
        <dbReference type="EMBL" id="QSS54147.1"/>
    </source>
</evidence>
<evidence type="ECO:0000313" key="2">
    <source>
        <dbReference type="Proteomes" id="UP000663419"/>
    </source>
</evidence>
<dbReference type="Proteomes" id="UP000663419">
    <property type="component" value="Chromosome 3"/>
</dbReference>
<dbReference type="EMBL" id="CP069104">
    <property type="protein sequence ID" value="QSS54147.1"/>
    <property type="molecule type" value="Genomic_DNA"/>
</dbReference>
<gene>
    <name evidence="1" type="ORF">I7I53_01615</name>
</gene>
<sequence>MEQSEVLQNQIKGLYGRYGESKFLTMANVGHQPDIRKRLSLAPFLSSFKILQFYDIVIISFLFDVNTC</sequence>
<dbReference type="VEuPathDB" id="FungiDB:I7I53_01615"/>
<accession>A0A8A1LQA4</accession>
<dbReference type="AlphaFoldDB" id="A0A8A1LQA4"/>
<reference evidence="1" key="1">
    <citation type="submission" date="2021-01" db="EMBL/GenBank/DDBJ databases">
        <title>Chromosome-level genome assembly of a human fungal pathogen reveals clustering of transcriptionally co-regulated genes.</title>
        <authorList>
            <person name="Voorhies M."/>
            <person name="Cohen S."/>
            <person name="Shea T.P."/>
            <person name="Petrus S."/>
            <person name="Munoz J.F."/>
            <person name="Poplawski S."/>
            <person name="Goldman W.E."/>
            <person name="Michael T."/>
            <person name="Cuomo C.A."/>
            <person name="Sil A."/>
            <person name="Beyhan S."/>
        </authorList>
    </citation>
    <scope>NUCLEOTIDE SEQUENCE</scope>
    <source>
        <strain evidence="1">H88</strain>
    </source>
</reference>
<organism evidence="1 2">
    <name type="scientific">Ajellomyces capsulatus (strain H88)</name>
    <name type="common">Darling's disease fungus</name>
    <name type="synonym">Histoplasma capsulatum</name>
    <dbReference type="NCBI Taxonomy" id="544711"/>
    <lineage>
        <taxon>Eukaryota</taxon>
        <taxon>Fungi</taxon>
        <taxon>Dikarya</taxon>
        <taxon>Ascomycota</taxon>
        <taxon>Pezizomycotina</taxon>
        <taxon>Eurotiomycetes</taxon>
        <taxon>Eurotiomycetidae</taxon>
        <taxon>Onygenales</taxon>
        <taxon>Ajellomycetaceae</taxon>
        <taxon>Histoplasma</taxon>
    </lineage>
</organism>
<name>A0A8A1LQA4_AJEC8</name>
<proteinExistence type="predicted"/>
<protein>
    <submittedName>
        <fullName evidence="1">Uncharacterized protein</fullName>
    </submittedName>
</protein>